<sequence>MIAQVESARRVAGTLVDAVVGWVLANPDLTAIALAGVVGLVVAVVAIRRVRRWWRVRRDVRQSQSGHDRARDRAPPVSIGDEYTVGVQEFSHHHSGERHAVAKVEGFVVFVRDVPASLETAETIRISVLSFNRGKTSATATFLGRA</sequence>
<evidence type="ECO:0000313" key="3">
    <source>
        <dbReference type="Proteomes" id="UP001595846"/>
    </source>
</evidence>
<keyword evidence="1" id="KW-1133">Transmembrane helix</keyword>
<dbReference type="AlphaFoldDB" id="A0ABD5NIK3"/>
<evidence type="ECO:0000256" key="1">
    <source>
        <dbReference type="SAM" id="Phobius"/>
    </source>
</evidence>
<accession>A0ABD5NIK3</accession>
<keyword evidence="3" id="KW-1185">Reference proteome</keyword>
<evidence type="ECO:0000313" key="2">
    <source>
        <dbReference type="EMBL" id="MFC3956777.1"/>
    </source>
</evidence>
<dbReference type="Proteomes" id="UP001595846">
    <property type="component" value="Unassembled WGS sequence"/>
</dbReference>
<protein>
    <submittedName>
        <fullName evidence="2">RNA-binding protein</fullName>
    </submittedName>
</protein>
<name>A0ABD5NIK3_9EURY</name>
<dbReference type="EMBL" id="JBHSAQ010000001">
    <property type="protein sequence ID" value="MFC3956777.1"/>
    <property type="molecule type" value="Genomic_DNA"/>
</dbReference>
<dbReference type="InterPro" id="IPR012340">
    <property type="entry name" value="NA-bd_OB-fold"/>
</dbReference>
<organism evidence="2 3">
    <name type="scientific">Halovivax cerinus</name>
    <dbReference type="NCBI Taxonomy" id="1487865"/>
    <lineage>
        <taxon>Archaea</taxon>
        <taxon>Methanobacteriati</taxon>
        <taxon>Methanobacteriota</taxon>
        <taxon>Stenosarchaea group</taxon>
        <taxon>Halobacteria</taxon>
        <taxon>Halobacteriales</taxon>
        <taxon>Natrialbaceae</taxon>
        <taxon>Halovivax</taxon>
    </lineage>
</organism>
<dbReference type="Gene3D" id="2.40.50.140">
    <property type="entry name" value="Nucleic acid-binding proteins"/>
    <property type="match status" value="1"/>
</dbReference>
<keyword evidence="1" id="KW-0812">Transmembrane</keyword>
<proteinExistence type="predicted"/>
<feature type="transmembrane region" description="Helical" evidence="1">
    <location>
        <begin position="29"/>
        <end position="47"/>
    </location>
</feature>
<dbReference type="RefSeq" id="WP_256532282.1">
    <property type="nucleotide sequence ID" value="NZ_CP101824.1"/>
</dbReference>
<comment type="caution">
    <text evidence="2">The sequence shown here is derived from an EMBL/GenBank/DDBJ whole genome shotgun (WGS) entry which is preliminary data.</text>
</comment>
<reference evidence="2 3" key="1">
    <citation type="journal article" date="2019" name="Int. J. Syst. Evol. Microbiol.">
        <title>The Global Catalogue of Microorganisms (GCM) 10K type strain sequencing project: providing services to taxonomists for standard genome sequencing and annotation.</title>
        <authorList>
            <consortium name="The Broad Institute Genomics Platform"/>
            <consortium name="The Broad Institute Genome Sequencing Center for Infectious Disease"/>
            <person name="Wu L."/>
            <person name="Ma J."/>
        </authorList>
    </citation>
    <scope>NUCLEOTIDE SEQUENCE [LARGE SCALE GENOMIC DNA]</scope>
    <source>
        <strain evidence="2 3">IBRC-M 10256</strain>
    </source>
</reference>
<dbReference type="GeneID" id="73901359"/>
<keyword evidence="1" id="KW-0472">Membrane</keyword>
<gene>
    <name evidence="2" type="ORF">ACFOUR_00125</name>
</gene>